<organism evidence="2 3">
    <name type="scientific">Actinomycetospora corticicola</name>
    <dbReference type="NCBI Taxonomy" id="663602"/>
    <lineage>
        <taxon>Bacteria</taxon>
        <taxon>Bacillati</taxon>
        <taxon>Actinomycetota</taxon>
        <taxon>Actinomycetes</taxon>
        <taxon>Pseudonocardiales</taxon>
        <taxon>Pseudonocardiaceae</taxon>
        <taxon>Actinomycetospora</taxon>
    </lineage>
</organism>
<evidence type="ECO:0000256" key="1">
    <source>
        <dbReference type="SAM" id="MobiDB-lite"/>
    </source>
</evidence>
<gene>
    <name evidence="2" type="ORF">BJ983_005049</name>
</gene>
<feature type="compositionally biased region" description="Acidic residues" evidence="1">
    <location>
        <begin position="193"/>
        <end position="224"/>
    </location>
</feature>
<feature type="compositionally biased region" description="Acidic residues" evidence="1">
    <location>
        <begin position="100"/>
        <end position="184"/>
    </location>
</feature>
<reference evidence="2 3" key="1">
    <citation type="submission" date="2020-07" db="EMBL/GenBank/DDBJ databases">
        <title>Sequencing the genomes of 1000 actinobacteria strains.</title>
        <authorList>
            <person name="Klenk H.-P."/>
        </authorList>
    </citation>
    <scope>NUCLEOTIDE SEQUENCE [LARGE SCALE GENOMIC DNA]</scope>
    <source>
        <strain evidence="2 3">DSM 45772</strain>
    </source>
</reference>
<name>A0A7Y9J7W8_9PSEU</name>
<comment type="caution">
    <text evidence="2">The sequence shown here is derived from an EMBL/GenBank/DDBJ whole genome shotgun (WGS) entry which is preliminary data.</text>
</comment>
<dbReference type="EMBL" id="JACCBN010000001">
    <property type="protein sequence ID" value="NYD38947.1"/>
    <property type="molecule type" value="Genomic_DNA"/>
</dbReference>
<sequence>MSEPDDTIRLLGGFPRPDRTAAAVLVDDMFDVLERMLAAQRRFAQAILAPTEVSLAAITTTDESGEGRRAGSAGGTSVDRAVPEADVDTDGDTLAGHPEGEEDDVVADDSADAAEDSEEDVAGSDEEQIEDSDEDSDDGWDEESETTAPEASDETAADDDESDTDDTVDLVEDSDSESEDDAEDTGGRVEDVGSTEDDDEESGPVEAEDSDAEDPTDADADADEQVGTSRAATDEGSAAINDGADDRGTRRTSTASGRSRSSTTGSTPTAARSGRQGRPASESSRTSTATRQSDVKRTRRSTSPVIRTDDEESARQQPGRSTSGTPARRRPR</sequence>
<feature type="compositionally biased region" description="Low complexity" evidence="1">
    <location>
        <begin position="251"/>
        <end position="292"/>
    </location>
</feature>
<dbReference type="RefSeq" id="WP_179796325.1">
    <property type="nucleotide sequence ID" value="NZ_BAABHP010000019.1"/>
</dbReference>
<keyword evidence="3" id="KW-1185">Reference proteome</keyword>
<protein>
    <submittedName>
        <fullName evidence="2">Uncharacterized protein</fullName>
    </submittedName>
</protein>
<evidence type="ECO:0000313" key="2">
    <source>
        <dbReference type="EMBL" id="NYD38947.1"/>
    </source>
</evidence>
<feature type="compositionally biased region" description="Polar residues" evidence="1">
    <location>
        <begin position="315"/>
        <end position="325"/>
    </location>
</feature>
<proteinExistence type="predicted"/>
<accession>A0A7Y9J7W8</accession>
<feature type="region of interest" description="Disordered" evidence="1">
    <location>
        <begin position="59"/>
        <end position="332"/>
    </location>
</feature>
<evidence type="ECO:0000313" key="3">
    <source>
        <dbReference type="Proteomes" id="UP000535890"/>
    </source>
</evidence>
<dbReference type="Proteomes" id="UP000535890">
    <property type="component" value="Unassembled WGS sequence"/>
</dbReference>
<dbReference type="AlphaFoldDB" id="A0A7Y9J7W8"/>